<accession>A0A4C1XZ08</accession>
<keyword evidence="2" id="KW-1185">Reference proteome</keyword>
<proteinExistence type="predicted"/>
<gene>
    <name evidence="1" type="ORF">EVAR_47154_1</name>
</gene>
<dbReference type="Proteomes" id="UP000299102">
    <property type="component" value="Unassembled WGS sequence"/>
</dbReference>
<name>A0A4C1XZ08_EUMVA</name>
<comment type="caution">
    <text evidence="1">The sequence shown here is derived from an EMBL/GenBank/DDBJ whole genome shotgun (WGS) entry which is preliminary data.</text>
</comment>
<dbReference type="PANTHER" id="PTHR46704:SF1">
    <property type="entry name" value="TELOMERE LENGTH REGULATION PROTEIN TEL2 HOMOLOG"/>
    <property type="match status" value="1"/>
</dbReference>
<reference evidence="1 2" key="1">
    <citation type="journal article" date="2019" name="Commun. Biol.">
        <title>The bagworm genome reveals a unique fibroin gene that provides high tensile strength.</title>
        <authorList>
            <person name="Kono N."/>
            <person name="Nakamura H."/>
            <person name="Ohtoshi R."/>
            <person name="Tomita M."/>
            <person name="Numata K."/>
            <person name="Arakawa K."/>
        </authorList>
    </citation>
    <scope>NUCLEOTIDE SEQUENCE [LARGE SCALE GENOMIC DNA]</scope>
</reference>
<dbReference type="AlphaFoldDB" id="A0A4C1XZ08"/>
<evidence type="ECO:0000313" key="2">
    <source>
        <dbReference type="Proteomes" id="UP000299102"/>
    </source>
</evidence>
<dbReference type="PANTHER" id="PTHR46704">
    <property type="entry name" value="CXC DOMAIN-CONTAINING PROTEIN-RELATED"/>
    <property type="match status" value="1"/>
</dbReference>
<sequence>MIYAAFNHKIKTSKPITLGLAVKSLCNSKKIINLLSKYGHCCSYTVLEELETELTFSTANSTYVCPEDILRRPDLNTAVPFDNFHRFVETLNGKDTLHDTVGIIFQNIVQNEDIIPVISSSTIEIANITSNETVLNNISESPLPTPRTRKRRAFEEIPFDMLKN</sequence>
<organism evidence="1 2">
    <name type="scientific">Eumeta variegata</name>
    <name type="common">Bagworm moth</name>
    <name type="synonym">Eumeta japonica</name>
    <dbReference type="NCBI Taxonomy" id="151549"/>
    <lineage>
        <taxon>Eukaryota</taxon>
        <taxon>Metazoa</taxon>
        <taxon>Ecdysozoa</taxon>
        <taxon>Arthropoda</taxon>
        <taxon>Hexapoda</taxon>
        <taxon>Insecta</taxon>
        <taxon>Pterygota</taxon>
        <taxon>Neoptera</taxon>
        <taxon>Endopterygota</taxon>
        <taxon>Lepidoptera</taxon>
        <taxon>Glossata</taxon>
        <taxon>Ditrysia</taxon>
        <taxon>Tineoidea</taxon>
        <taxon>Psychidae</taxon>
        <taxon>Oiketicinae</taxon>
        <taxon>Eumeta</taxon>
    </lineage>
</organism>
<evidence type="ECO:0000313" key="1">
    <source>
        <dbReference type="EMBL" id="GBP67435.1"/>
    </source>
</evidence>
<protein>
    <submittedName>
        <fullName evidence="1">Uncharacterized protein</fullName>
    </submittedName>
</protein>
<dbReference type="OrthoDB" id="8060926at2759"/>
<dbReference type="EMBL" id="BGZK01000983">
    <property type="protein sequence ID" value="GBP67435.1"/>
    <property type="molecule type" value="Genomic_DNA"/>
</dbReference>